<name>A0A1B6KV73_9HEMI</name>
<protein>
    <submittedName>
        <fullName evidence="2">Uncharacterized protein</fullName>
    </submittedName>
</protein>
<keyword evidence="1" id="KW-0472">Membrane</keyword>
<feature type="transmembrane region" description="Helical" evidence="1">
    <location>
        <begin position="6"/>
        <end position="28"/>
    </location>
</feature>
<evidence type="ECO:0000313" key="2">
    <source>
        <dbReference type="EMBL" id="JAT15340.1"/>
    </source>
</evidence>
<sequence length="441" mass="51503">MTFAIGSVHFDFFCVYCTTMIGLIWLLLDQAYSLLVRHREENKCKEDSSSPEKCQDLDNQRGSTSSIIQVYTKPNFLLHSSKISRVDPHLRLLSNYTHGILAKHNLRYQKTRTTLQRSLTCRISSTKPMVKFNKKPANLSVVKSVLCKTEALHYQNLSIKEIPMLNENLEFSLVNENKCCAVAPMRKAHSYHHQLSGSKVLCLQQAIEYVMNQLRIEYGTEMPYSTQFDEVYLLENKNIKIMPYRAIERRNLVTCKLEAKNMSRVQITELDSDDDLTPRDQLKIESPEEMFMATMINRLSIYSQKQKLFRYENYDENIILSSNLCLGRFALLMGKRRGYSQSKLILEIEKELRPIKEQINDLRNYMTDFNIVNRRYNNKGMRFNTTSLQLNKNKYKSRNIFTMPSKTTEHITSLEDSLESSCLDIEYGPKKLSPMAEMYIK</sequence>
<dbReference type="AlphaFoldDB" id="A0A1B6KV73"/>
<accession>A0A1B6KV73</accession>
<feature type="non-terminal residue" evidence="2">
    <location>
        <position position="441"/>
    </location>
</feature>
<organism evidence="2">
    <name type="scientific">Graphocephala atropunctata</name>
    <dbReference type="NCBI Taxonomy" id="36148"/>
    <lineage>
        <taxon>Eukaryota</taxon>
        <taxon>Metazoa</taxon>
        <taxon>Ecdysozoa</taxon>
        <taxon>Arthropoda</taxon>
        <taxon>Hexapoda</taxon>
        <taxon>Insecta</taxon>
        <taxon>Pterygota</taxon>
        <taxon>Neoptera</taxon>
        <taxon>Paraneoptera</taxon>
        <taxon>Hemiptera</taxon>
        <taxon>Auchenorrhyncha</taxon>
        <taxon>Membracoidea</taxon>
        <taxon>Cicadellidae</taxon>
        <taxon>Cicadellinae</taxon>
        <taxon>Cicadellini</taxon>
        <taxon>Graphocephala</taxon>
    </lineage>
</organism>
<dbReference type="EMBL" id="GEBQ01024637">
    <property type="protein sequence ID" value="JAT15340.1"/>
    <property type="molecule type" value="Transcribed_RNA"/>
</dbReference>
<keyword evidence="1" id="KW-1133">Transmembrane helix</keyword>
<proteinExistence type="predicted"/>
<evidence type="ECO:0000256" key="1">
    <source>
        <dbReference type="SAM" id="Phobius"/>
    </source>
</evidence>
<keyword evidence="1" id="KW-0812">Transmembrane</keyword>
<reference evidence="2" key="1">
    <citation type="submission" date="2015-11" db="EMBL/GenBank/DDBJ databases">
        <title>De novo transcriptome assembly of four potential Pierce s Disease insect vectors from Arizona vineyards.</title>
        <authorList>
            <person name="Tassone E.E."/>
        </authorList>
    </citation>
    <scope>NUCLEOTIDE SEQUENCE</scope>
</reference>
<gene>
    <name evidence="2" type="ORF">g.54289</name>
</gene>